<evidence type="ECO:0000256" key="2">
    <source>
        <dbReference type="ARBA" id="ARBA00022598"/>
    </source>
</evidence>
<dbReference type="STRING" id="1618572.UT17_C0002G0033"/>
<sequence>MATFGAEIEKPISDIASGLPRGISQKSFTRISASYKNGELDYSDIQPETAIAVNAPEIGHIGLDNGFNLQETSTRVTRNLGELEAILKTDLKTLQNVLAEEGATVINLSIHPLGKTDSATHKVFVAPKGVYKYIALRGWDHAAGIDAKAQNSPSTGVEPQNAAKALTAVIGASAAMIGLFANSPFEEGQVSPFKETRLKMWDRFMKNSTSEGDRLTAKFPEKPFFTLKDYFTWMFGPGTNMHFVIASGGNYKTFGDAAIIINDNPSVLSYLSMGKAEGKFLNSGQKITIIPDLKHMEALQFAQFTSARIRWHFDSLKVNKQEFLNAYKNDSLEELFTNGSVSDIYIEGRDPGANFPDTHLNSLGNELSWSTIMAPSAIQSGIINNLDEALQYLRTFKWQHLNLLREAAIKDGLHGEVGGVKVFEFTKKVLEISAKGLPVGQQKLLAYPVHVLQTKQNGADRALVDYSKGKSIKDIVKSRNVSV</sequence>
<dbReference type="InterPro" id="IPR014746">
    <property type="entry name" value="Gln_synth/guanido_kin_cat_dom"/>
</dbReference>
<dbReference type="GO" id="GO:0006750">
    <property type="term" value="P:glutathione biosynthetic process"/>
    <property type="evidence" value="ECO:0007669"/>
    <property type="project" value="InterPro"/>
</dbReference>
<dbReference type="InterPro" id="IPR035434">
    <property type="entry name" value="GCL_bact_plant"/>
</dbReference>
<dbReference type="GO" id="GO:0004357">
    <property type="term" value="F:glutamate-cysteine ligase activity"/>
    <property type="evidence" value="ECO:0007669"/>
    <property type="project" value="UniProtKB-EC"/>
</dbReference>
<name>A0A0G0LWH3_9BACT</name>
<evidence type="ECO:0000313" key="6">
    <source>
        <dbReference type="Proteomes" id="UP000034774"/>
    </source>
</evidence>
<dbReference type="Proteomes" id="UP000034774">
    <property type="component" value="Unassembled WGS sequence"/>
</dbReference>
<dbReference type="AlphaFoldDB" id="A0A0G0LWH3"/>
<evidence type="ECO:0000313" key="5">
    <source>
        <dbReference type="EMBL" id="KKQ92370.1"/>
    </source>
</evidence>
<keyword evidence="2" id="KW-0436">Ligase</keyword>
<dbReference type="SUPFAM" id="SSF55931">
    <property type="entry name" value="Glutamine synthetase/guanido kinase"/>
    <property type="match status" value="1"/>
</dbReference>
<keyword evidence="3" id="KW-0547">Nucleotide-binding</keyword>
<protein>
    <recommendedName>
        <fullName evidence="1">glutamate--cysteine ligase</fullName>
        <ecNumber evidence="1">6.3.2.2</ecNumber>
    </recommendedName>
</protein>
<dbReference type="EC" id="6.3.2.2" evidence="1"/>
<dbReference type="EMBL" id="LBVU01000002">
    <property type="protein sequence ID" value="KKQ92370.1"/>
    <property type="molecule type" value="Genomic_DNA"/>
</dbReference>
<proteinExistence type="predicted"/>
<dbReference type="Pfam" id="PF04107">
    <property type="entry name" value="GCS2"/>
    <property type="match status" value="1"/>
</dbReference>
<reference evidence="5 6" key="1">
    <citation type="journal article" date="2015" name="Nature">
        <title>rRNA introns, odd ribosomes, and small enigmatic genomes across a large radiation of phyla.</title>
        <authorList>
            <person name="Brown C.T."/>
            <person name="Hug L.A."/>
            <person name="Thomas B.C."/>
            <person name="Sharon I."/>
            <person name="Castelle C.J."/>
            <person name="Singh A."/>
            <person name="Wilkins M.J."/>
            <person name="Williams K.H."/>
            <person name="Banfield J.F."/>
        </authorList>
    </citation>
    <scope>NUCLEOTIDE SEQUENCE [LARGE SCALE GENOMIC DNA]</scope>
</reference>
<gene>
    <name evidence="5" type="ORF">UT17_C0002G0033</name>
</gene>
<organism evidence="5 6">
    <name type="scientific">Candidatus Woesebacteria bacterium GW2011_GWB1_39_10</name>
    <dbReference type="NCBI Taxonomy" id="1618572"/>
    <lineage>
        <taxon>Bacteria</taxon>
        <taxon>Candidatus Woeseibacteriota</taxon>
    </lineage>
</organism>
<comment type="caution">
    <text evidence="5">The sequence shown here is derived from an EMBL/GenBank/DDBJ whole genome shotgun (WGS) entry which is preliminary data.</text>
</comment>
<evidence type="ECO:0000256" key="3">
    <source>
        <dbReference type="ARBA" id="ARBA00022741"/>
    </source>
</evidence>
<keyword evidence="4" id="KW-0067">ATP-binding</keyword>
<dbReference type="Gene3D" id="3.30.590.20">
    <property type="match status" value="1"/>
</dbReference>
<dbReference type="GO" id="GO:0005524">
    <property type="term" value="F:ATP binding"/>
    <property type="evidence" value="ECO:0007669"/>
    <property type="project" value="UniProtKB-KW"/>
</dbReference>
<accession>A0A0G0LWH3</accession>
<dbReference type="PANTHER" id="PTHR34378:SF1">
    <property type="entry name" value="GLUTAMATE--CYSTEINE LIGASE, CHLOROPLASTIC"/>
    <property type="match status" value="1"/>
</dbReference>
<evidence type="ECO:0000256" key="1">
    <source>
        <dbReference type="ARBA" id="ARBA00012220"/>
    </source>
</evidence>
<dbReference type="PANTHER" id="PTHR34378">
    <property type="entry name" value="GLUTAMATE--CYSTEINE LIGASE, CHLOROPLASTIC"/>
    <property type="match status" value="1"/>
</dbReference>
<dbReference type="InterPro" id="IPR006336">
    <property type="entry name" value="GCS2"/>
</dbReference>
<evidence type="ECO:0000256" key="4">
    <source>
        <dbReference type="ARBA" id="ARBA00022840"/>
    </source>
</evidence>